<evidence type="ECO:0000256" key="13">
    <source>
        <dbReference type="SAM" id="SignalP"/>
    </source>
</evidence>
<keyword evidence="10" id="KW-0449">Lipoprotein</keyword>
<dbReference type="OrthoDB" id="192832at2759"/>
<comment type="subcellular location">
    <subcellularLocation>
        <location evidence="2">Cell membrane</location>
        <topology evidence="2">Lipid-anchor</topology>
        <topology evidence="2">GPI-anchor</topology>
    </subcellularLocation>
</comment>
<dbReference type="PANTHER" id="PTHR10963:SF24">
    <property type="entry name" value="GLYCOSIDASE C21B10.07-RELATED"/>
    <property type="match status" value="1"/>
</dbReference>
<dbReference type="AlphaFoldDB" id="A0A3A2ZI44"/>
<name>A0A3A2ZI44_9EURO</name>
<keyword evidence="5" id="KW-1003">Cell membrane</keyword>
<evidence type="ECO:0000259" key="14">
    <source>
        <dbReference type="PROSITE" id="PS51762"/>
    </source>
</evidence>
<dbReference type="InterPro" id="IPR013320">
    <property type="entry name" value="ConA-like_dom_sf"/>
</dbReference>
<evidence type="ECO:0000256" key="12">
    <source>
        <dbReference type="SAM" id="MobiDB-lite"/>
    </source>
</evidence>
<dbReference type="GO" id="GO:0052861">
    <property type="term" value="F:endo-1,3(4)-beta-glucanase activity"/>
    <property type="evidence" value="ECO:0007669"/>
    <property type="project" value="UniProtKB-EC"/>
</dbReference>
<organism evidence="15 16">
    <name type="scientific">Aspergillus sclerotialis</name>
    <dbReference type="NCBI Taxonomy" id="2070753"/>
    <lineage>
        <taxon>Eukaryota</taxon>
        <taxon>Fungi</taxon>
        <taxon>Dikarya</taxon>
        <taxon>Ascomycota</taxon>
        <taxon>Pezizomycotina</taxon>
        <taxon>Eurotiomycetes</taxon>
        <taxon>Eurotiomycetidae</taxon>
        <taxon>Eurotiales</taxon>
        <taxon>Aspergillaceae</taxon>
        <taxon>Aspergillus</taxon>
        <taxon>Aspergillus subgen. Polypaecilum</taxon>
    </lineage>
</organism>
<keyword evidence="9" id="KW-0472">Membrane</keyword>
<dbReference type="GO" id="GO:0098552">
    <property type="term" value="C:side of membrane"/>
    <property type="evidence" value="ECO:0007669"/>
    <property type="project" value="UniProtKB-KW"/>
</dbReference>
<feature type="domain" description="GH16" evidence="14">
    <location>
        <begin position="16"/>
        <end position="279"/>
    </location>
</feature>
<dbReference type="FunFam" id="2.60.120.200:FF:000114">
    <property type="entry name" value="Probable endo-1,3(4)-beta-glucanase NFIA_089530"/>
    <property type="match status" value="1"/>
</dbReference>
<dbReference type="InterPro" id="IPR000757">
    <property type="entry name" value="Beta-glucanase-like"/>
</dbReference>
<keyword evidence="8" id="KW-0624">Polysaccharide degradation</keyword>
<evidence type="ECO:0000256" key="6">
    <source>
        <dbReference type="ARBA" id="ARBA00022622"/>
    </source>
</evidence>
<evidence type="ECO:0000256" key="8">
    <source>
        <dbReference type="ARBA" id="ARBA00023001"/>
    </source>
</evidence>
<dbReference type="Pfam" id="PF26113">
    <property type="entry name" value="GH16_XgeA"/>
    <property type="match status" value="1"/>
</dbReference>
<dbReference type="Proteomes" id="UP000266188">
    <property type="component" value="Unassembled WGS sequence"/>
</dbReference>
<dbReference type="InterPro" id="IPR050546">
    <property type="entry name" value="Glycosyl_Hydrlase_16"/>
</dbReference>
<evidence type="ECO:0000256" key="9">
    <source>
        <dbReference type="ARBA" id="ARBA00023136"/>
    </source>
</evidence>
<dbReference type="PANTHER" id="PTHR10963">
    <property type="entry name" value="GLYCOSYL HYDROLASE-RELATED"/>
    <property type="match status" value="1"/>
</dbReference>
<protein>
    <recommendedName>
        <fullName evidence="4">endo-1,3(4)-beta-glucanase</fullName>
        <ecNumber evidence="4">3.2.1.6</ecNumber>
    </recommendedName>
</protein>
<keyword evidence="13" id="KW-0732">Signal</keyword>
<evidence type="ECO:0000256" key="5">
    <source>
        <dbReference type="ARBA" id="ARBA00022475"/>
    </source>
</evidence>
<sequence length="349" mass="36572">MRVTTLLSIPALLGTLSSAGYVLQDDYGSGGAFFDKFTFFTAPDPTHGFVKYVDRGTAQNTGLISSSDGTYMGVDHTNNAPGGRQSVRITSKAAYEHGLIILDLAHMPGSICGTWPAFWTVGPSWPNDGEIDIIEGVNDQSGNSMALHTGAGCTISNTGFTGKLTTSNCDVNAAGQPTNTGCGIHAPSPQTYGNGFNSNGGGVYATELASGAISIWFFPRNGIPGDIKNGNPNPGSWGAPLAKFAGNGCNIDSHFAPQNIVFDTTFCGDWAGNTWGSSGCASKGSCTDFVANNPAAFKEAFWKVNSLKVYQGSSNSALNVSATIGVDTDETKSPQLRRHLRRRGAHGRH</sequence>
<feature type="region of interest" description="Disordered" evidence="12">
    <location>
        <begin position="329"/>
        <end position="349"/>
    </location>
</feature>
<keyword evidence="8" id="KW-0136">Cellulose degradation</keyword>
<proteinExistence type="inferred from homology"/>
<dbReference type="SUPFAM" id="SSF49899">
    <property type="entry name" value="Concanavalin A-like lectins/glucanases"/>
    <property type="match status" value="1"/>
</dbReference>
<dbReference type="EC" id="3.2.1.6" evidence="4"/>
<evidence type="ECO:0000256" key="11">
    <source>
        <dbReference type="ARBA" id="ARBA00023295"/>
    </source>
</evidence>
<gene>
    <name evidence="15" type="ORF">PHISCL_05448</name>
</gene>
<evidence type="ECO:0000256" key="2">
    <source>
        <dbReference type="ARBA" id="ARBA00004609"/>
    </source>
</evidence>
<dbReference type="STRING" id="2070753.A0A3A2ZI44"/>
<accession>A0A3A2ZI44</accession>
<comment type="similarity">
    <text evidence="3">Belongs to the glycosyl hydrolase 16 family.</text>
</comment>
<evidence type="ECO:0000256" key="1">
    <source>
        <dbReference type="ARBA" id="ARBA00000124"/>
    </source>
</evidence>
<dbReference type="EMBL" id="MVGC01000180">
    <property type="protein sequence ID" value="RJE22200.1"/>
    <property type="molecule type" value="Genomic_DNA"/>
</dbReference>
<keyword evidence="6" id="KW-0336">GPI-anchor</keyword>
<reference evidence="16" key="1">
    <citation type="submission" date="2017-02" db="EMBL/GenBank/DDBJ databases">
        <authorList>
            <person name="Tafer H."/>
            <person name="Lopandic K."/>
        </authorList>
    </citation>
    <scope>NUCLEOTIDE SEQUENCE [LARGE SCALE GENOMIC DNA]</scope>
    <source>
        <strain evidence="16">CBS 366.77</strain>
    </source>
</reference>
<feature type="signal peptide" evidence="13">
    <location>
        <begin position="1"/>
        <end position="19"/>
    </location>
</feature>
<feature type="compositionally biased region" description="Basic residues" evidence="12">
    <location>
        <begin position="335"/>
        <end position="349"/>
    </location>
</feature>
<keyword evidence="8" id="KW-0119">Carbohydrate metabolism</keyword>
<evidence type="ECO:0000256" key="4">
    <source>
        <dbReference type="ARBA" id="ARBA00012599"/>
    </source>
</evidence>
<dbReference type="CDD" id="cd02181">
    <property type="entry name" value="GH16_fungal_Lam16A_glucanase"/>
    <property type="match status" value="1"/>
</dbReference>
<keyword evidence="16" id="KW-1185">Reference proteome</keyword>
<keyword evidence="7" id="KW-0378">Hydrolase</keyword>
<dbReference type="Gene3D" id="2.60.120.200">
    <property type="match status" value="1"/>
</dbReference>
<evidence type="ECO:0000256" key="10">
    <source>
        <dbReference type="ARBA" id="ARBA00023288"/>
    </source>
</evidence>
<dbReference type="GO" id="GO:0030245">
    <property type="term" value="P:cellulose catabolic process"/>
    <property type="evidence" value="ECO:0007669"/>
    <property type="project" value="UniProtKB-KW"/>
</dbReference>
<evidence type="ECO:0000256" key="3">
    <source>
        <dbReference type="ARBA" id="ARBA00006865"/>
    </source>
</evidence>
<keyword evidence="6" id="KW-0325">Glycoprotein</keyword>
<evidence type="ECO:0000256" key="7">
    <source>
        <dbReference type="ARBA" id="ARBA00022801"/>
    </source>
</evidence>
<comment type="caution">
    <text evidence="15">The sequence shown here is derived from an EMBL/GenBank/DDBJ whole genome shotgun (WGS) entry which is preliminary data.</text>
</comment>
<dbReference type="PROSITE" id="PS51762">
    <property type="entry name" value="GH16_2"/>
    <property type="match status" value="1"/>
</dbReference>
<evidence type="ECO:0000313" key="16">
    <source>
        <dbReference type="Proteomes" id="UP000266188"/>
    </source>
</evidence>
<feature type="chain" id="PRO_5017309864" description="endo-1,3(4)-beta-glucanase" evidence="13">
    <location>
        <begin position="20"/>
        <end position="349"/>
    </location>
</feature>
<dbReference type="GO" id="GO:0005886">
    <property type="term" value="C:plasma membrane"/>
    <property type="evidence" value="ECO:0007669"/>
    <property type="project" value="UniProtKB-SubCell"/>
</dbReference>
<comment type="catalytic activity">
    <reaction evidence="1">
        <text>Endohydrolysis of (1-&gt;3)- or (1-&gt;4)-linkages in beta-D-glucans when the glucose residue whose reducing group is involved in the linkage to be hydrolyzed is itself substituted at C-3.</text>
        <dbReference type="EC" id="3.2.1.6"/>
    </reaction>
</comment>
<keyword evidence="11" id="KW-0326">Glycosidase</keyword>
<evidence type="ECO:0000313" key="15">
    <source>
        <dbReference type="EMBL" id="RJE22200.1"/>
    </source>
</evidence>